<keyword evidence="3" id="KW-0862">Zinc</keyword>
<dbReference type="PANTHER" id="PTHR23235:SF60">
    <property type="entry name" value="STRIPE, ISOFORM D"/>
    <property type="match status" value="1"/>
</dbReference>
<feature type="region of interest" description="Disordered" evidence="5">
    <location>
        <begin position="1"/>
        <end position="22"/>
    </location>
</feature>
<feature type="compositionally biased region" description="Basic and acidic residues" evidence="5">
    <location>
        <begin position="1"/>
        <end position="11"/>
    </location>
</feature>
<evidence type="ECO:0000256" key="4">
    <source>
        <dbReference type="PROSITE-ProRule" id="PRU00042"/>
    </source>
</evidence>
<sequence>MRSFSRSDHLTTHIRTHTGEKPFSCDVCGRKFARSDEKKRHAKVRNREYYTISKPKKE</sequence>
<feature type="domain" description="C2H2-type" evidence="6">
    <location>
        <begin position="1"/>
        <end position="22"/>
    </location>
</feature>
<dbReference type="Proteomes" id="UP001152888">
    <property type="component" value="Unassembled WGS sequence"/>
</dbReference>
<accession>A0A9P0MBV8</accession>
<dbReference type="GO" id="GO:0000978">
    <property type="term" value="F:RNA polymerase II cis-regulatory region sequence-specific DNA binding"/>
    <property type="evidence" value="ECO:0007669"/>
    <property type="project" value="TreeGrafter"/>
</dbReference>
<dbReference type="GO" id="GO:0008270">
    <property type="term" value="F:zinc ion binding"/>
    <property type="evidence" value="ECO:0007669"/>
    <property type="project" value="UniProtKB-KW"/>
</dbReference>
<dbReference type="FunFam" id="3.30.160.60:FF:000515">
    <property type="entry name" value="early growth response protein 4"/>
    <property type="match status" value="1"/>
</dbReference>
<feature type="region of interest" description="Disordered" evidence="5">
    <location>
        <begin position="36"/>
        <end position="58"/>
    </location>
</feature>
<protein>
    <recommendedName>
        <fullName evidence="6">C2H2-type domain-containing protein</fullName>
    </recommendedName>
</protein>
<keyword evidence="1" id="KW-0479">Metal-binding</keyword>
<dbReference type="GO" id="GO:0000981">
    <property type="term" value="F:DNA-binding transcription factor activity, RNA polymerase II-specific"/>
    <property type="evidence" value="ECO:0007669"/>
    <property type="project" value="TreeGrafter"/>
</dbReference>
<gene>
    <name evidence="7" type="ORF">ACAOBT_LOCUS30870</name>
</gene>
<keyword evidence="2 4" id="KW-0863">Zinc-finger</keyword>
<dbReference type="PANTHER" id="PTHR23235">
    <property type="entry name" value="KRUEPPEL-LIKE TRANSCRIPTION FACTOR"/>
    <property type="match status" value="1"/>
</dbReference>
<keyword evidence="8" id="KW-1185">Reference proteome</keyword>
<evidence type="ECO:0000256" key="3">
    <source>
        <dbReference type="ARBA" id="ARBA00022833"/>
    </source>
</evidence>
<dbReference type="Gene3D" id="3.30.160.60">
    <property type="entry name" value="Classic Zinc Finger"/>
    <property type="match status" value="2"/>
</dbReference>
<evidence type="ECO:0000256" key="1">
    <source>
        <dbReference type="ARBA" id="ARBA00022723"/>
    </source>
</evidence>
<dbReference type="EMBL" id="CAKOFQ010007881">
    <property type="protein sequence ID" value="CAH2009441.1"/>
    <property type="molecule type" value="Genomic_DNA"/>
</dbReference>
<evidence type="ECO:0000256" key="2">
    <source>
        <dbReference type="ARBA" id="ARBA00022771"/>
    </source>
</evidence>
<feature type="domain" description="C2H2-type" evidence="6">
    <location>
        <begin position="23"/>
        <end position="55"/>
    </location>
</feature>
<reference evidence="7" key="1">
    <citation type="submission" date="2022-03" db="EMBL/GenBank/DDBJ databases">
        <authorList>
            <person name="Sayadi A."/>
        </authorList>
    </citation>
    <scope>NUCLEOTIDE SEQUENCE</scope>
</reference>
<dbReference type="SUPFAM" id="SSF57667">
    <property type="entry name" value="beta-beta-alpha zinc fingers"/>
    <property type="match status" value="1"/>
</dbReference>
<dbReference type="InterPro" id="IPR036236">
    <property type="entry name" value="Znf_C2H2_sf"/>
</dbReference>
<dbReference type="OrthoDB" id="8197458at2759"/>
<dbReference type="Pfam" id="PF00096">
    <property type="entry name" value="zf-C2H2"/>
    <property type="match status" value="2"/>
</dbReference>
<evidence type="ECO:0000313" key="8">
    <source>
        <dbReference type="Proteomes" id="UP001152888"/>
    </source>
</evidence>
<evidence type="ECO:0000259" key="6">
    <source>
        <dbReference type="PROSITE" id="PS50157"/>
    </source>
</evidence>
<evidence type="ECO:0000256" key="5">
    <source>
        <dbReference type="SAM" id="MobiDB-lite"/>
    </source>
</evidence>
<dbReference type="AlphaFoldDB" id="A0A9P0MBV8"/>
<name>A0A9P0MBV8_ACAOB</name>
<organism evidence="7 8">
    <name type="scientific">Acanthoscelides obtectus</name>
    <name type="common">Bean weevil</name>
    <name type="synonym">Bruchus obtectus</name>
    <dbReference type="NCBI Taxonomy" id="200917"/>
    <lineage>
        <taxon>Eukaryota</taxon>
        <taxon>Metazoa</taxon>
        <taxon>Ecdysozoa</taxon>
        <taxon>Arthropoda</taxon>
        <taxon>Hexapoda</taxon>
        <taxon>Insecta</taxon>
        <taxon>Pterygota</taxon>
        <taxon>Neoptera</taxon>
        <taxon>Endopterygota</taxon>
        <taxon>Coleoptera</taxon>
        <taxon>Polyphaga</taxon>
        <taxon>Cucujiformia</taxon>
        <taxon>Chrysomeloidea</taxon>
        <taxon>Chrysomelidae</taxon>
        <taxon>Bruchinae</taxon>
        <taxon>Bruchini</taxon>
        <taxon>Acanthoscelides</taxon>
    </lineage>
</organism>
<dbReference type="PROSITE" id="PS50157">
    <property type="entry name" value="ZINC_FINGER_C2H2_2"/>
    <property type="match status" value="2"/>
</dbReference>
<dbReference type="InterPro" id="IPR013087">
    <property type="entry name" value="Znf_C2H2_type"/>
</dbReference>
<comment type="caution">
    <text evidence="7">The sequence shown here is derived from an EMBL/GenBank/DDBJ whole genome shotgun (WGS) entry which is preliminary data.</text>
</comment>
<evidence type="ECO:0000313" key="7">
    <source>
        <dbReference type="EMBL" id="CAH2009441.1"/>
    </source>
</evidence>
<proteinExistence type="predicted"/>